<dbReference type="Pfam" id="PF19665">
    <property type="entry name" value="DUF6168"/>
    <property type="match status" value="1"/>
</dbReference>
<protein>
    <submittedName>
        <fullName evidence="2">Uncharacterized protein</fullName>
    </submittedName>
</protein>
<evidence type="ECO:0000313" key="3">
    <source>
        <dbReference type="Proteomes" id="UP000468443"/>
    </source>
</evidence>
<keyword evidence="1" id="KW-1133">Transmembrane helix</keyword>
<organism evidence="2 3">
    <name type="scientific">Muriicola jejuensis</name>
    <dbReference type="NCBI Taxonomy" id="504488"/>
    <lineage>
        <taxon>Bacteria</taxon>
        <taxon>Pseudomonadati</taxon>
        <taxon>Bacteroidota</taxon>
        <taxon>Flavobacteriia</taxon>
        <taxon>Flavobacteriales</taxon>
        <taxon>Flavobacteriaceae</taxon>
        <taxon>Muriicola</taxon>
    </lineage>
</organism>
<feature type="transmembrane region" description="Helical" evidence="1">
    <location>
        <begin position="105"/>
        <end position="127"/>
    </location>
</feature>
<feature type="transmembrane region" description="Helical" evidence="1">
    <location>
        <begin position="7"/>
        <end position="28"/>
    </location>
</feature>
<reference evidence="2 3" key="1">
    <citation type="submission" date="2020-01" db="EMBL/GenBank/DDBJ databases">
        <title>Muriicola jejuensis KCTC 22299.</title>
        <authorList>
            <person name="Wang G."/>
        </authorList>
    </citation>
    <scope>NUCLEOTIDE SEQUENCE [LARGE SCALE GENOMIC DNA]</scope>
    <source>
        <strain evidence="2 3">KCTC 22299</strain>
    </source>
</reference>
<keyword evidence="1" id="KW-0812">Transmembrane</keyword>
<name>A0A6P0UF53_9FLAO</name>
<accession>A0A6P0UF53</accession>
<sequence length="132" mass="15327">MRLPGLVIAFLTLLISVLLLSFWLHLLWQDYANIERGSDMLFTSYYVNFLLAAGIFLLLYGLREKYKNQIGFLYMGGSLIKFLVFFIVFYPEYRTDGIVTRSEFGAFFIPYLICLIFETAYASKILLSSPKE</sequence>
<evidence type="ECO:0000256" key="1">
    <source>
        <dbReference type="SAM" id="Phobius"/>
    </source>
</evidence>
<dbReference type="Proteomes" id="UP000468443">
    <property type="component" value="Unassembled WGS sequence"/>
</dbReference>
<feature type="transmembrane region" description="Helical" evidence="1">
    <location>
        <begin position="40"/>
        <end position="60"/>
    </location>
</feature>
<dbReference type="EMBL" id="JAABOP010000001">
    <property type="protein sequence ID" value="NER09883.1"/>
    <property type="molecule type" value="Genomic_DNA"/>
</dbReference>
<dbReference type="InterPro" id="IPR046166">
    <property type="entry name" value="DUF6168"/>
</dbReference>
<dbReference type="AlphaFoldDB" id="A0A6P0UF53"/>
<feature type="transmembrane region" description="Helical" evidence="1">
    <location>
        <begin position="72"/>
        <end position="93"/>
    </location>
</feature>
<keyword evidence="3" id="KW-1185">Reference proteome</keyword>
<dbReference type="RefSeq" id="WP_163691912.1">
    <property type="nucleotide sequence ID" value="NZ_FXTW01000001.1"/>
</dbReference>
<proteinExistence type="predicted"/>
<evidence type="ECO:0000313" key="2">
    <source>
        <dbReference type="EMBL" id="NER09883.1"/>
    </source>
</evidence>
<gene>
    <name evidence="2" type="ORF">GWK09_05105</name>
</gene>
<comment type="caution">
    <text evidence="2">The sequence shown here is derived from an EMBL/GenBank/DDBJ whole genome shotgun (WGS) entry which is preliminary data.</text>
</comment>
<keyword evidence="1" id="KW-0472">Membrane</keyword>